<dbReference type="PANTHER" id="PTHR18896">
    <property type="entry name" value="PHOSPHOLIPASE D"/>
    <property type="match status" value="1"/>
</dbReference>
<dbReference type="Proteomes" id="UP000182063">
    <property type="component" value="Chromosome"/>
</dbReference>
<protein>
    <recommendedName>
        <fullName evidence="4">Phospholipase D</fullName>
    </recommendedName>
    <alternativeName>
        <fullName evidence="9">Choline phosphatase</fullName>
    </alternativeName>
</protein>
<gene>
    <name evidence="11" type="ORF">BSL82_12650</name>
</gene>
<evidence type="ECO:0000256" key="7">
    <source>
        <dbReference type="ARBA" id="ARBA00022801"/>
    </source>
</evidence>
<dbReference type="InterPro" id="IPR025202">
    <property type="entry name" value="PLD-like_dom"/>
</dbReference>
<keyword evidence="8" id="KW-0443">Lipid metabolism</keyword>
<evidence type="ECO:0000256" key="3">
    <source>
        <dbReference type="ARBA" id="ARBA00004613"/>
    </source>
</evidence>
<sequence length="495" mass="55972">MRGNALFEPGRNCATVALTQRHAVVIDAADYFRAARDAMLRAEEQILLICWDFDPRIKLDPDADDGDHPNRLGDFILWLARRRPQLQIHVLMWNIGAVKLLGRGRAVLTSLRWARRRNITFKFDSAHPIGAAHHQKIVVIDDALAFCGGIDMTADRWDTSAHLDDDPRRRRPSGRCYGAWHDATVALDSEAAKALGEIGRDRWRRACGDALPVPSATGDDIWPEWLKPDFRDLPVAISRTRPNHEGEDGLREIERLYLDMIASARRFIYAENQYFASRKIAEAMAARLAEPDPPEIVLINPETADGPLQEEAMGSARARLMEKLEQLDHRRRFRIYTPVTEAGDPIYVHAKIMIVDDVILRVGSSNMNNRSLGLDSECDVTIEAGATNATNRRTIAAIRTRLMAEHLGVEPEAIVRLITENGDSIIAVIEQVRGKGKTLVPFEPPPLNEIEKKLADNEVLDPESPDEMFEPYAQRGLFRRWSRHMRRPSFTRGRG</sequence>
<evidence type="ECO:0000256" key="4">
    <source>
        <dbReference type="ARBA" id="ARBA00018392"/>
    </source>
</evidence>
<dbReference type="PANTHER" id="PTHR18896:SF76">
    <property type="entry name" value="PHOSPHOLIPASE"/>
    <property type="match status" value="1"/>
</dbReference>
<evidence type="ECO:0000313" key="11">
    <source>
        <dbReference type="EMBL" id="API60048.1"/>
    </source>
</evidence>
<evidence type="ECO:0000256" key="2">
    <source>
        <dbReference type="ARBA" id="ARBA00003145"/>
    </source>
</evidence>
<feature type="domain" description="PLD phosphodiesterase" evidence="10">
    <location>
        <begin position="129"/>
        <end position="156"/>
    </location>
</feature>
<dbReference type="AlphaFoldDB" id="A0A1L3ZWP4"/>
<dbReference type="GO" id="GO:0009395">
    <property type="term" value="P:phospholipid catabolic process"/>
    <property type="evidence" value="ECO:0007669"/>
    <property type="project" value="TreeGrafter"/>
</dbReference>
<dbReference type="SUPFAM" id="SSF56024">
    <property type="entry name" value="Phospholipase D/nuclease"/>
    <property type="match status" value="2"/>
</dbReference>
<reference evidence="12" key="1">
    <citation type="submission" date="2016-11" db="EMBL/GenBank/DDBJ databases">
        <title>Complete Genome Sequence of alachlor-degrading Sphingomonas sp. strain JJ-A5.</title>
        <authorList>
            <person name="Lee H."/>
            <person name="Ka J.-O."/>
        </authorList>
    </citation>
    <scope>NUCLEOTIDE SEQUENCE [LARGE SCALE GENOMIC DNA]</scope>
    <source>
        <strain evidence="12">JJ-A5</strain>
    </source>
</reference>
<dbReference type="OrthoDB" id="8828485at2"/>
<keyword evidence="7" id="KW-0378">Hydrolase</keyword>
<dbReference type="EMBL" id="CP018221">
    <property type="protein sequence ID" value="API60048.1"/>
    <property type="molecule type" value="Genomic_DNA"/>
</dbReference>
<dbReference type="InterPro" id="IPR015679">
    <property type="entry name" value="PLipase_D_fam"/>
</dbReference>
<comment type="catalytic activity">
    <reaction evidence="1">
        <text>a 1,2-diacyl-sn-glycero-3-phosphocholine + H2O = a 1,2-diacyl-sn-glycero-3-phosphate + choline + H(+)</text>
        <dbReference type="Rhea" id="RHEA:14445"/>
        <dbReference type="ChEBI" id="CHEBI:15354"/>
        <dbReference type="ChEBI" id="CHEBI:15377"/>
        <dbReference type="ChEBI" id="CHEBI:15378"/>
        <dbReference type="ChEBI" id="CHEBI:57643"/>
        <dbReference type="ChEBI" id="CHEBI:58608"/>
        <dbReference type="EC" id="3.1.4.4"/>
    </reaction>
</comment>
<dbReference type="CDD" id="cd09140">
    <property type="entry name" value="PLDc_vPLD1_2_like_bac_1"/>
    <property type="match status" value="1"/>
</dbReference>
<dbReference type="GO" id="GO:0004630">
    <property type="term" value="F:phospholipase D activity"/>
    <property type="evidence" value="ECO:0007669"/>
    <property type="project" value="UniProtKB-EC"/>
</dbReference>
<keyword evidence="12" id="KW-1185">Reference proteome</keyword>
<evidence type="ECO:0000256" key="8">
    <source>
        <dbReference type="ARBA" id="ARBA00023098"/>
    </source>
</evidence>
<dbReference type="CDD" id="cd09143">
    <property type="entry name" value="PLDc_vPLD1_2_like_bac_2"/>
    <property type="match status" value="1"/>
</dbReference>
<proteinExistence type="predicted"/>
<dbReference type="KEGG" id="sphj:BSL82_12650"/>
<feature type="domain" description="PLD phosphodiesterase" evidence="10">
    <location>
        <begin position="344"/>
        <end position="371"/>
    </location>
</feature>
<accession>A0A1L3ZWP4</accession>
<organism evidence="11 12">
    <name type="scientific">Tardibacter chloracetimidivorans</name>
    <dbReference type="NCBI Taxonomy" id="1921510"/>
    <lineage>
        <taxon>Bacteria</taxon>
        <taxon>Pseudomonadati</taxon>
        <taxon>Pseudomonadota</taxon>
        <taxon>Alphaproteobacteria</taxon>
        <taxon>Sphingomonadales</taxon>
        <taxon>Sphingomonadaceae</taxon>
        <taxon>Tardibacter</taxon>
    </lineage>
</organism>
<evidence type="ECO:0000256" key="5">
    <source>
        <dbReference type="ARBA" id="ARBA00022525"/>
    </source>
</evidence>
<dbReference type="Pfam" id="PF13091">
    <property type="entry name" value="PLDc_2"/>
    <property type="match status" value="1"/>
</dbReference>
<dbReference type="Gene3D" id="3.30.870.10">
    <property type="entry name" value="Endonuclease Chain A"/>
    <property type="match status" value="2"/>
</dbReference>
<evidence type="ECO:0000256" key="9">
    <source>
        <dbReference type="ARBA" id="ARBA00029594"/>
    </source>
</evidence>
<evidence type="ECO:0000313" key="12">
    <source>
        <dbReference type="Proteomes" id="UP000182063"/>
    </source>
</evidence>
<dbReference type="Pfam" id="PF00614">
    <property type="entry name" value="PLDc"/>
    <property type="match status" value="1"/>
</dbReference>
<evidence type="ECO:0000256" key="6">
    <source>
        <dbReference type="ARBA" id="ARBA00022737"/>
    </source>
</evidence>
<keyword evidence="6" id="KW-0677">Repeat</keyword>
<dbReference type="PROSITE" id="PS50035">
    <property type="entry name" value="PLD"/>
    <property type="match status" value="2"/>
</dbReference>
<dbReference type="STRING" id="1921510.BSL82_12650"/>
<dbReference type="SMART" id="SM00155">
    <property type="entry name" value="PLDc"/>
    <property type="match status" value="2"/>
</dbReference>
<comment type="subcellular location">
    <subcellularLocation>
        <location evidence="3">Secreted</location>
    </subcellularLocation>
</comment>
<dbReference type="GO" id="GO:0005576">
    <property type="term" value="C:extracellular region"/>
    <property type="evidence" value="ECO:0007669"/>
    <property type="project" value="UniProtKB-SubCell"/>
</dbReference>
<keyword evidence="5" id="KW-0964">Secreted</keyword>
<dbReference type="InterPro" id="IPR001736">
    <property type="entry name" value="PLipase_D/transphosphatidylase"/>
</dbReference>
<evidence type="ECO:0000256" key="1">
    <source>
        <dbReference type="ARBA" id="ARBA00000798"/>
    </source>
</evidence>
<comment type="function">
    <text evidence="2">Could be a virulence factor.</text>
</comment>
<evidence type="ECO:0000259" key="10">
    <source>
        <dbReference type="PROSITE" id="PS50035"/>
    </source>
</evidence>
<name>A0A1L3ZWP4_9SPHN</name>